<dbReference type="Pfam" id="PF12770">
    <property type="entry name" value="CHAT"/>
    <property type="match status" value="1"/>
</dbReference>
<reference evidence="4" key="1">
    <citation type="submission" date="2020-11" db="EMBL/GenBank/DDBJ databases">
        <title>Isolation and identification of active actinomycetes.</title>
        <authorList>
            <person name="Sun X."/>
        </authorList>
    </citation>
    <scope>NUCLEOTIDE SEQUENCE</scope>
    <source>
        <strain evidence="4">NEAU-A11</strain>
    </source>
</reference>
<keyword evidence="1" id="KW-0802">TPR repeat</keyword>
<dbReference type="AlphaFoldDB" id="A0A931G098"/>
<feature type="domain" description="CHAT" evidence="3">
    <location>
        <begin position="198"/>
        <end position="452"/>
    </location>
</feature>
<dbReference type="RefSeq" id="WP_196418309.1">
    <property type="nucleotide sequence ID" value="NZ_JADQTO010000021.1"/>
</dbReference>
<proteinExistence type="predicted"/>
<evidence type="ECO:0000256" key="2">
    <source>
        <dbReference type="SAM" id="MobiDB-lite"/>
    </source>
</evidence>
<dbReference type="Proteomes" id="UP000598146">
    <property type="component" value="Unassembled WGS sequence"/>
</dbReference>
<evidence type="ECO:0000256" key="1">
    <source>
        <dbReference type="PROSITE-ProRule" id="PRU00339"/>
    </source>
</evidence>
<dbReference type="InterPro" id="IPR019734">
    <property type="entry name" value="TPR_rpt"/>
</dbReference>
<dbReference type="PROSITE" id="PS50005">
    <property type="entry name" value="TPR"/>
    <property type="match status" value="1"/>
</dbReference>
<dbReference type="Pfam" id="PF13424">
    <property type="entry name" value="TPR_12"/>
    <property type="match status" value="2"/>
</dbReference>
<feature type="repeat" description="TPR" evidence="1">
    <location>
        <begin position="1063"/>
        <end position="1096"/>
    </location>
</feature>
<dbReference type="InterPro" id="IPR011990">
    <property type="entry name" value="TPR-like_helical_dom_sf"/>
</dbReference>
<evidence type="ECO:0000259" key="3">
    <source>
        <dbReference type="Pfam" id="PF12770"/>
    </source>
</evidence>
<feature type="region of interest" description="Disordered" evidence="2">
    <location>
        <begin position="32"/>
        <end position="94"/>
    </location>
</feature>
<dbReference type="PANTHER" id="PTHR47691:SF3">
    <property type="entry name" value="HTH-TYPE TRANSCRIPTIONAL REGULATOR RV0890C-RELATED"/>
    <property type="match status" value="1"/>
</dbReference>
<dbReference type="InterPro" id="IPR027417">
    <property type="entry name" value="P-loop_NTPase"/>
</dbReference>
<protein>
    <submittedName>
        <fullName evidence="4">CHAT domain-containing protein</fullName>
    </submittedName>
</protein>
<comment type="caution">
    <text evidence="4">The sequence shown here is derived from an EMBL/GenBank/DDBJ whole genome shotgun (WGS) entry which is preliminary data.</text>
</comment>
<accession>A0A931G098</accession>
<keyword evidence="5" id="KW-1185">Reference proteome</keyword>
<dbReference type="PANTHER" id="PTHR47691">
    <property type="entry name" value="REGULATOR-RELATED"/>
    <property type="match status" value="1"/>
</dbReference>
<gene>
    <name evidence="4" type="ORF">I4J89_34320</name>
</gene>
<evidence type="ECO:0000313" key="5">
    <source>
        <dbReference type="Proteomes" id="UP000598146"/>
    </source>
</evidence>
<organism evidence="4 5">
    <name type="scientific">Actinoplanes aureus</name>
    <dbReference type="NCBI Taxonomy" id="2792083"/>
    <lineage>
        <taxon>Bacteria</taxon>
        <taxon>Bacillati</taxon>
        <taxon>Actinomycetota</taxon>
        <taxon>Actinomycetes</taxon>
        <taxon>Micromonosporales</taxon>
        <taxon>Micromonosporaceae</taxon>
        <taxon>Actinoplanes</taxon>
    </lineage>
</organism>
<name>A0A931G098_9ACTN</name>
<dbReference type="PRINTS" id="PR00364">
    <property type="entry name" value="DISEASERSIST"/>
</dbReference>
<dbReference type="EMBL" id="JADQTO010000021">
    <property type="protein sequence ID" value="MBG0566533.1"/>
    <property type="molecule type" value="Genomic_DNA"/>
</dbReference>
<evidence type="ECO:0000313" key="4">
    <source>
        <dbReference type="EMBL" id="MBG0566533.1"/>
    </source>
</evidence>
<dbReference type="SUPFAM" id="SSF52540">
    <property type="entry name" value="P-loop containing nucleoside triphosphate hydrolases"/>
    <property type="match status" value="1"/>
</dbReference>
<dbReference type="PROSITE" id="PS50293">
    <property type="entry name" value="TPR_REGION"/>
    <property type="match status" value="1"/>
</dbReference>
<dbReference type="Gene3D" id="1.25.40.10">
    <property type="entry name" value="Tetratricopeptide repeat domain"/>
    <property type="match status" value="1"/>
</dbReference>
<dbReference type="Gene3D" id="3.40.50.300">
    <property type="entry name" value="P-loop containing nucleotide triphosphate hydrolases"/>
    <property type="match status" value="1"/>
</dbReference>
<dbReference type="InterPro" id="IPR024983">
    <property type="entry name" value="CHAT_dom"/>
</dbReference>
<dbReference type="GO" id="GO:0043531">
    <property type="term" value="F:ADP binding"/>
    <property type="evidence" value="ECO:0007669"/>
    <property type="project" value="InterPro"/>
</dbReference>
<dbReference type="SUPFAM" id="SSF48452">
    <property type="entry name" value="TPR-like"/>
    <property type="match status" value="1"/>
</dbReference>
<dbReference type="SMART" id="SM00028">
    <property type="entry name" value="TPR"/>
    <property type="match status" value="4"/>
</dbReference>
<sequence>MPGGAVRRSFTFRGRARGRGCVGLRLGEGRCGVQHRGGVGGEREGSDSGQPTSTAHERTPSSREVMSRAPYVSGLSLEPSPALRPPHGRRWVRSGRGREVSMPLNRDVEIHVYRDANGYRLDLRSLAGDTSASIQLSSTQIMADLGAVKREVGLPAAPARDAGIEPAGTGQPLQDVGAALFGALFSGDAFALYRASRVEAERQNKTLRLVLRLPPELAVLPWELLFDESSGDYVCHRCSLVRYVPVPEPLRALTVAPPVHILGMTSLPADLAVLNADDERRLLETALRELRQRGLVSLRWVDGETWAAARDALISGCHVFHFIGHGSFDLATQHGSIFFADRHGNSEPVAAAELAKLLAVPDSPPRLAVLNSCLTGAGTAADAFAGVGSMLVRRIPAVVAMQFPISDDAAITFAQTFYTALARDRGVDEAVRVARIDMGRRSGTFEWATPVLYLRSQDSDLFHIQGDGDTPDAAGRPGTRVVPAELPPIPAVHVGRQRELGELDARLAANAGPDGRLLVLTIGGAGGIGKTALALHWAHSVQRRFPDGLLYVNLRGFGTEAPMDPAEAVRHFLTAFGIDDQRIPGDLDGRTALYRSVTATTRILVLLDNAVDSAQVRPLLPGSRNAVVLVTSRNQLGGLISDGATPVTLDFMSHADALALLTQRLGGARLDADAQATSDLLDFCGGLPLALSIVAARAQIRPRTLLASLRDELTDEGERLDLLAIEGAETNLRAVFSWSYKALTPQAQRLFRLLGVNRSPEVGLYGAASLADLPVNRVRSRLRELDGAHLLDEYRPQRYRLHDLLHLYAAALAEEVDPLDDRQACLRRLFGYYLDTAMVARAVLIGDQPSSNRSSGLTTADAGVRIPPIQNRAEAAAWFDAEDASLLAAVTNIATGDLAEFSGLLAWSVDNVWVWRGRVHEVASIWRNAADAADRRGDAAAIGRANRLLGLALLRLGDNAQARTHLERAAAQFAALGDPGGQAAAQMNLATALDRDGDPNAASQLANSSLLLFRTAADRRGEAHALKAVGRYRAELGEPAEGLADCTGSLHIFQQLDDLDGQADALDDMGRIHQQLGKHDQARELYERALDLYGQVGDDYGRADTLKHLGDARHALGETDSATAAWHLATELFRAQGRHHRVRLLDAT</sequence>